<evidence type="ECO:0000256" key="15">
    <source>
        <dbReference type="ARBA" id="ARBA00022968"/>
    </source>
</evidence>
<comment type="cofactor">
    <cofactor evidence="23 25">
        <name>Zn(2+)</name>
        <dbReference type="ChEBI" id="CHEBI:29105"/>
    </cofactor>
    <text evidence="23 25">Binds 1 zinc ion per subunit.</text>
</comment>
<dbReference type="Gene3D" id="1.25.50.20">
    <property type="match status" value="1"/>
</dbReference>
<keyword evidence="19" id="KW-1015">Disulfide bond</keyword>
<evidence type="ECO:0000256" key="18">
    <source>
        <dbReference type="ARBA" id="ARBA00023136"/>
    </source>
</evidence>
<evidence type="ECO:0000256" key="13">
    <source>
        <dbReference type="ARBA" id="ARBA00022833"/>
    </source>
</evidence>
<reference evidence="30" key="1">
    <citation type="submission" date="2020-01" db="EMBL/GenBank/DDBJ databases">
        <title>Draft genome sequence of the Termite Coptotermes fromosanus.</title>
        <authorList>
            <person name="Itakura S."/>
            <person name="Yosikawa Y."/>
            <person name="Umezawa K."/>
        </authorList>
    </citation>
    <scope>NUCLEOTIDE SEQUENCE [LARGE SCALE GENOMIC DNA]</scope>
</reference>
<evidence type="ECO:0000256" key="20">
    <source>
        <dbReference type="ARBA" id="ARBA00023180"/>
    </source>
</evidence>
<evidence type="ECO:0000256" key="22">
    <source>
        <dbReference type="PIRSR" id="PIRSR634016-1"/>
    </source>
</evidence>
<dbReference type="Gene3D" id="1.10.390.10">
    <property type="entry name" value="Neutral Protease Domain 2"/>
    <property type="match status" value="1"/>
</dbReference>
<keyword evidence="13 23" id="KW-0862">Zinc</keyword>
<keyword evidence="11 23" id="KW-0479">Metal-binding</keyword>
<feature type="domain" description="Peptidase M1 membrane alanine aminopeptidase" evidence="26">
    <location>
        <begin position="119"/>
        <end position="337"/>
    </location>
</feature>
<dbReference type="GO" id="GO:0004230">
    <property type="term" value="F:glutamyl aminopeptidase activity"/>
    <property type="evidence" value="ECO:0007669"/>
    <property type="project" value="UniProtKB-EC"/>
</dbReference>
<dbReference type="GO" id="GO:0005886">
    <property type="term" value="C:plasma membrane"/>
    <property type="evidence" value="ECO:0007669"/>
    <property type="project" value="UniProtKB-SubCell"/>
</dbReference>
<feature type="domain" description="ERAP1-like C-terminal" evidence="27">
    <location>
        <begin position="417"/>
        <end position="739"/>
    </location>
</feature>
<dbReference type="InterPro" id="IPR001930">
    <property type="entry name" value="Peptidase_M1"/>
</dbReference>
<evidence type="ECO:0000259" key="28">
    <source>
        <dbReference type="Pfam" id="PF17900"/>
    </source>
</evidence>
<evidence type="ECO:0000256" key="8">
    <source>
        <dbReference type="ARBA" id="ARBA00022622"/>
    </source>
</evidence>
<dbReference type="FunFam" id="1.25.50.20:FF:000001">
    <property type="entry name" value="Aminopeptidase"/>
    <property type="match status" value="1"/>
</dbReference>
<keyword evidence="15" id="KW-0735">Signal-anchor</keyword>
<sequence length="759" mass="86974">MASHLRNCRKIATSKFQPTYARQAYPCFDEPGFKPTFKVRLVKPQNGYTALSNMDQVSEVDDSPLPGLTTVEFSESVPMVTYLSCFIVSDFEHLSPVTVSQGFPFSIYATPAQVNKTKYALEVGVKIIEYYIKYFGIPYPLPKLDLAAIPDFVSGAMEHWGLVTFREVNLLYERGVSSTVNRMRVAMVIGHELAHMWFGNLMTLKWWDDLWLNEGFASYMEYKGVNHAHPDWQILDHFLIEDLHPVMILDASLASHSIVQMVGHPDEITELFDTISYSKGASVIRMLEDFLGEEEFKNGITNFLNRFKFANAVTQDLWDELQEVRKDVNITRVMDTWTRQMGYPVVTATRGLNGTITVEQTRFLSDPDASATDSSPYGYRWDIPITYITSESKAVKRTWLHSGDLSVSLDVPQNVTWIKINCHQKGYYRVNYDKENWEKLTELLKNDFTALDIPDRAHLLDDIFSLAEAGLVSYTLAMDMTRYLASETEYIPWSVASTKFKKFHTLLISSPSYAKLRKYVQSLLSDVCRKVTMIVSDDDSHVQRLLRPAVVGLACHVGVPECIDEVVAVFKNWITNTSSVPKPHPDLRSIVYSYGMRLAGSEREWNVMWNLYLDEPDAQERMKLLQGLAQSSEPWILQRYIQFAKIESNVRSQDFISVLAYVSMNPVGVPIVWDFVRGEWQYLVDRFTLNDRYLGRLIPVITETFTSELKLKEMETFFKDYPDAGAGKAARNQALAHVQKNIKWLSQHKQTLEDWLGAV</sequence>
<dbReference type="GO" id="GO:0008270">
    <property type="term" value="F:zinc ion binding"/>
    <property type="evidence" value="ECO:0007669"/>
    <property type="project" value="UniProtKB-UniRule"/>
</dbReference>
<dbReference type="InterPro" id="IPR034016">
    <property type="entry name" value="M1_APN-typ"/>
</dbReference>
<evidence type="ECO:0000256" key="16">
    <source>
        <dbReference type="ARBA" id="ARBA00022989"/>
    </source>
</evidence>
<accession>A0A6L2PF95</accession>
<evidence type="ECO:0000256" key="24">
    <source>
        <dbReference type="PIRSR" id="PIRSR634016-4"/>
    </source>
</evidence>
<evidence type="ECO:0000313" key="30">
    <source>
        <dbReference type="Proteomes" id="UP000502823"/>
    </source>
</evidence>
<organism evidence="29 30">
    <name type="scientific">Coptotermes formosanus</name>
    <name type="common">Formosan subterranean termite</name>
    <dbReference type="NCBI Taxonomy" id="36987"/>
    <lineage>
        <taxon>Eukaryota</taxon>
        <taxon>Metazoa</taxon>
        <taxon>Ecdysozoa</taxon>
        <taxon>Arthropoda</taxon>
        <taxon>Hexapoda</taxon>
        <taxon>Insecta</taxon>
        <taxon>Pterygota</taxon>
        <taxon>Neoptera</taxon>
        <taxon>Polyneoptera</taxon>
        <taxon>Dictyoptera</taxon>
        <taxon>Blattodea</taxon>
        <taxon>Blattoidea</taxon>
        <taxon>Termitoidae</taxon>
        <taxon>Rhinotermitidae</taxon>
        <taxon>Coptotermes</taxon>
    </lineage>
</organism>
<dbReference type="GO" id="GO:0005615">
    <property type="term" value="C:extracellular space"/>
    <property type="evidence" value="ECO:0007669"/>
    <property type="project" value="TreeGrafter"/>
</dbReference>
<keyword evidence="6 25" id="KW-0031">Aminopeptidase</keyword>
<evidence type="ECO:0000256" key="4">
    <source>
        <dbReference type="ARBA" id="ARBA00010136"/>
    </source>
</evidence>
<dbReference type="FunCoup" id="A0A6L2PF95">
    <property type="interactions" value="550"/>
</dbReference>
<comment type="subcellular location">
    <subcellularLocation>
        <location evidence="3">Cell membrane</location>
        <topology evidence="3">Lipid-anchor</topology>
        <topology evidence="3">GPI-anchor</topology>
    </subcellularLocation>
    <subcellularLocation>
        <location evidence="2">Cell membrane</location>
        <topology evidence="2">Single-pass type II membrane protein</topology>
    </subcellularLocation>
</comment>
<dbReference type="OrthoDB" id="510539at2759"/>
<dbReference type="Pfam" id="PF01433">
    <property type="entry name" value="Peptidase_M1"/>
    <property type="match status" value="1"/>
</dbReference>
<dbReference type="GO" id="GO:0006508">
    <property type="term" value="P:proteolysis"/>
    <property type="evidence" value="ECO:0007669"/>
    <property type="project" value="UniProtKB-KW"/>
</dbReference>
<keyword evidence="16" id="KW-1133">Transmembrane helix</keyword>
<keyword evidence="12 25" id="KW-0378">Hydrolase</keyword>
<feature type="binding site" evidence="23">
    <location>
        <position position="214"/>
    </location>
    <ligand>
        <name>Zn(2+)</name>
        <dbReference type="ChEBI" id="CHEBI:29105"/>
        <note>catalytic</note>
    </ligand>
</feature>
<dbReference type="AlphaFoldDB" id="A0A6L2PF95"/>
<dbReference type="FunFam" id="1.10.390.10:FF:000016">
    <property type="entry name" value="Glutamyl aminopeptidase"/>
    <property type="match status" value="1"/>
</dbReference>
<dbReference type="GO" id="GO:0070006">
    <property type="term" value="F:metalloaminopeptidase activity"/>
    <property type="evidence" value="ECO:0007669"/>
    <property type="project" value="TreeGrafter"/>
</dbReference>
<keyword evidence="18" id="KW-0472">Membrane</keyword>
<dbReference type="Gene3D" id="2.60.40.1910">
    <property type="match status" value="1"/>
</dbReference>
<name>A0A6L2PF95_COPFO</name>
<evidence type="ECO:0000256" key="17">
    <source>
        <dbReference type="ARBA" id="ARBA00023049"/>
    </source>
</evidence>
<evidence type="ECO:0000256" key="7">
    <source>
        <dbReference type="ARBA" id="ARBA00022475"/>
    </source>
</evidence>
<evidence type="ECO:0000256" key="14">
    <source>
        <dbReference type="ARBA" id="ARBA00022837"/>
    </source>
</evidence>
<keyword evidence="14" id="KW-0106">Calcium</keyword>
<dbReference type="GO" id="GO:0005737">
    <property type="term" value="C:cytoplasm"/>
    <property type="evidence" value="ECO:0007669"/>
    <property type="project" value="TreeGrafter"/>
</dbReference>
<evidence type="ECO:0000256" key="9">
    <source>
        <dbReference type="ARBA" id="ARBA00022670"/>
    </source>
</evidence>
<keyword evidence="30" id="KW-1185">Reference proteome</keyword>
<comment type="catalytic activity">
    <reaction evidence="1">
        <text>Release of N-terminal glutamate (and to a lesser extent aspartate) from a peptide.</text>
        <dbReference type="EC" id="3.4.11.7"/>
    </reaction>
</comment>
<dbReference type="SUPFAM" id="SSF55486">
    <property type="entry name" value="Metalloproteases ('zincins'), catalytic domain"/>
    <property type="match status" value="1"/>
</dbReference>
<evidence type="ECO:0000256" key="5">
    <source>
        <dbReference type="ARBA" id="ARBA00011748"/>
    </source>
</evidence>
<evidence type="ECO:0000256" key="25">
    <source>
        <dbReference type="RuleBase" id="RU364040"/>
    </source>
</evidence>
<dbReference type="Gene3D" id="2.60.40.1730">
    <property type="entry name" value="tricorn interacting facor f3 domain"/>
    <property type="match status" value="1"/>
</dbReference>
<evidence type="ECO:0000256" key="19">
    <source>
        <dbReference type="ARBA" id="ARBA00023157"/>
    </source>
</evidence>
<keyword evidence="8" id="KW-0336">GPI-anchor</keyword>
<dbReference type="InterPro" id="IPR050344">
    <property type="entry name" value="Peptidase_M1_aminopeptidases"/>
</dbReference>
<dbReference type="GO" id="GO:0043171">
    <property type="term" value="P:peptide catabolic process"/>
    <property type="evidence" value="ECO:0007669"/>
    <property type="project" value="TreeGrafter"/>
</dbReference>
<proteinExistence type="inferred from homology"/>
<dbReference type="Pfam" id="PF17900">
    <property type="entry name" value="Peptidase_M1_N"/>
    <property type="match status" value="1"/>
</dbReference>
<dbReference type="InterPro" id="IPR024571">
    <property type="entry name" value="ERAP1-like_C_dom"/>
</dbReference>
<evidence type="ECO:0000256" key="6">
    <source>
        <dbReference type="ARBA" id="ARBA00022438"/>
    </source>
</evidence>
<evidence type="ECO:0000256" key="1">
    <source>
        <dbReference type="ARBA" id="ARBA00001703"/>
    </source>
</evidence>
<feature type="domain" description="Aminopeptidase N-like N-terminal" evidence="28">
    <location>
        <begin position="10"/>
        <end position="83"/>
    </location>
</feature>
<evidence type="ECO:0000256" key="10">
    <source>
        <dbReference type="ARBA" id="ARBA00022692"/>
    </source>
</evidence>
<dbReference type="InParanoid" id="A0A6L2PF95"/>
<keyword evidence="20" id="KW-0325">Glycoprotein</keyword>
<dbReference type="CDD" id="cd09601">
    <property type="entry name" value="M1_APN-Q_like"/>
    <property type="match status" value="1"/>
</dbReference>
<keyword evidence="10" id="KW-0812">Transmembrane</keyword>
<dbReference type="Pfam" id="PF11838">
    <property type="entry name" value="ERAP1_C"/>
    <property type="match status" value="1"/>
</dbReference>
<feature type="binding site" evidence="23">
    <location>
        <position position="195"/>
    </location>
    <ligand>
        <name>Zn(2+)</name>
        <dbReference type="ChEBI" id="CHEBI:29105"/>
        <note>catalytic</note>
    </ligand>
</feature>
<comment type="subunit">
    <text evidence="5">Homodimer; disulfide-linked.</text>
</comment>
<evidence type="ECO:0000256" key="21">
    <source>
        <dbReference type="ARBA" id="ARBA00023288"/>
    </source>
</evidence>
<protein>
    <recommendedName>
        <fullName evidence="25">Aminopeptidase</fullName>
        <ecNumber evidence="25">3.4.11.-</ecNumber>
    </recommendedName>
</protein>
<keyword evidence="17 25" id="KW-0482">Metalloprotease</keyword>
<dbReference type="PANTHER" id="PTHR11533">
    <property type="entry name" value="PROTEASE M1 ZINC METALLOPROTEASE"/>
    <property type="match status" value="1"/>
</dbReference>
<dbReference type="SUPFAM" id="SSF63737">
    <property type="entry name" value="Leukotriene A4 hydrolase N-terminal domain"/>
    <property type="match status" value="1"/>
</dbReference>
<dbReference type="EMBL" id="BLKM01010747">
    <property type="protein sequence ID" value="GFG31124.1"/>
    <property type="molecule type" value="Genomic_DNA"/>
</dbReference>
<gene>
    <name evidence="29" type="ORF">Cfor_00773</name>
</gene>
<feature type="binding site" evidence="23">
    <location>
        <position position="191"/>
    </location>
    <ligand>
        <name>Zn(2+)</name>
        <dbReference type="ChEBI" id="CHEBI:29105"/>
        <note>catalytic</note>
    </ligand>
</feature>
<dbReference type="InterPro" id="IPR042097">
    <property type="entry name" value="Aminopeptidase_N-like_N_sf"/>
</dbReference>
<evidence type="ECO:0000259" key="26">
    <source>
        <dbReference type="Pfam" id="PF01433"/>
    </source>
</evidence>
<evidence type="ECO:0000256" key="12">
    <source>
        <dbReference type="ARBA" id="ARBA00022801"/>
    </source>
</evidence>
<dbReference type="InterPro" id="IPR027268">
    <property type="entry name" value="Peptidase_M4/M1_CTD_sf"/>
</dbReference>
<dbReference type="GO" id="GO:0042277">
    <property type="term" value="F:peptide binding"/>
    <property type="evidence" value="ECO:0007669"/>
    <property type="project" value="TreeGrafter"/>
</dbReference>
<feature type="site" description="Transition state stabilizer" evidence="24">
    <location>
        <position position="277"/>
    </location>
</feature>
<evidence type="ECO:0000256" key="23">
    <source>
        <dbReference type="PIRSR" id="PIRSR634016-3"/>
    </source>
</evidence>
<dbReference type="PRINTS" id="PR00756">
    <property type="entry name" value="ALADIPTASE"/>
</dbReference>
<comment type="caution">
    <text evidence="29">The sequence shown here is derived from an EMBL/GenBank/DDBJ whole genome shotgun (WGS) entry which is preliminary data.</text>
</comment>
<keyword evidence="7" id="KW-1003">Cell membrane</keyword>
<dbReference type="EC" id="3.4.11.-" evidence="25"/>
<evidence type="ECO:0000259" key="27">
    <source>
        <dbReference type="Pfam" id="PF11838"/>
    </source>
</evidence>
<dbReference type="PANTHER" id="PTHR11533:SF276">
    <property type="entry name" value="GLUTAMYL AMINOPEPTIDASE"/>
    <property type="match status" value="1"/>
</dbReference>
<keyword evidence="21" id="KW-0449">Lipoprotein</keyword>
<evidence type="ECO:0000256" key="3">
    <source>
        <dbReference type="ARBA" id="ARBA00004609"/>
    </source>
</evidence>
<dbReference type="InterPro" id="IPR014782">
    <property type="entry name" value="Peptidase_M1_dom"/>
</dbReference>
<keyword evidence="9 25" id="KW-0645">Protease</keyword>
<evidence type="ECO:0000256" key="11">
    <source>
        <dbReference type="ARBA" id="ARBA00022723"/>
    </source>
</evidence>
<comment type="similarity">
    <text evidence="4 25">Belongs to the peptidase M1 family.</text>
</comment>
<dbReference type="GO" id="GO:0098552">
    <property type="term" value="C:side of membrane"/>
    <property type="evidence" value="ECO:0007669"/>
    <property type="project" value="UniProtKB-KW"/>
</dbReference>
<evidence type="ECO:0000313" key="29">
    <source>
        <dbReference type="EMBL" id="GFG31124.1"/>
    </source>
</evidence>
<feature type="active site" description="Proton acceptor" evidence="22">
    <location>
        <position position="192"/>
    </location>
</feature>
<evidence type="ECO:0000256" key="2">
    <source>
        <dbReference type="ARBA" id="ARBA00004401"/>
    </source>
</evidence>
<dbReference type="Proteomes" id="UP000502823">
    <property type="component" value="Unassembled WGS sequence"/>
</dbReference>
<dbReference type="InterPro" id="IPR045357">
    <property type="entry name" value="Aminopeptidase_N-like_N"/>
</dbReference>
<dbReference type="FunFam" id="2.60.40.1910:FF:000003">
    <property type="entry name" value="Aminopeptidase"/>
    <property type="match status" value="1"/>
</dbReference>